<protein>
    <submittedName>
        <fullName evidence="5">ATP-binding cassette domain-containing protein</fullName>
    </submittedName>
</protein>
<comment type="caution">
    <text evidence="5">The sequence shown here is derived from an EMBL/GenBank/DDBJ whole genome shotgun (WGS) entry which is preliminary data.</text>
</comment>
<dbReference type="InterPro" id="IPR017871">
    <property type="entry name" value="ABC_transporter-like_CS"/>
</dbReference>
<dbReference type="SUPFAM" id="SSF52540">
    <property type="entry name" value="P-loop containing nucleoside triphosphate hydrolases"/>
    <property type="match status" value="1"/>
</dbReference>
<dbReference type="AlphaFoldDB" id="A0A5R8WIS1"/>
<dbReference type="PANTHER" id="PTHR43023">
    <property type="entry name" value="PROTEIN TRIGALACTOSYLDIACYLGLYCEROL 3, CHLOROPLASTIC"/>
    <property type="match status" value="1"/>
</dbReference>
<dbReference type="GO" id="GO:0016887">
    <property type="term" value="F:ATP hydrolysis activity"/>
    <property type="evidence" value="ECO:0007669"/>
    <property type="project" value="InterPro"/>
</dbReference>
<feature type="domain" description="ABC transporter" evidence="4">
    <location>
        <begin position="27"/>
        <end position="264"/>
    </location>
</feature>
<keyword evidence="6" id="KW-1185">Reference proteome</keyword>
<evidence type="ECO:0000256" key="1">
    <source>
        <dbReference type="ARBA" id="ARBA00022448"/>
    </source>
</evidence>
<evidence type="ECO:0000313" key="5">
    <source>
        <dbReference type="EMBL" id="TLM88675.1"/>
    </source>
</evidence>
<dbReference type="PROSITE" id="PS00211">
    <property type="entry name" value="ABC_TRANSPORTER_1"/>
    <property type="match status" value="1"/>
</dbReference>
<dbReference type="EMBL" id="VAJM01000016">
    <property type="protein sequence ID" value="TLM88675.1"/>
    <property type="molecule type" value="Genomic_DNA"/>
</dbReference>
<dbReference type="Proteomes" id="UP000305517">
    <property type="component" value="Unassembled WGS sequence"/>
</dbReference>
<dbReference type="Pfam" id="PF00005">
    <property type="entry name" value="ABC_tran"/>
    <property type="match status" value="1"/>
</dbReference>
<keyword evidence="2" id="KW-0547">Nucleotide-binding</keyword>
<keyword evidence="3 5" id="KW-0067">ATP-binding</keyword>
<gene>
    <name evidence="5" type="ORF">FDY95_22835</name>
</gene>
<evidence type="ECO:0000259" key="4">
    <source>
        <dbReference type="PROSITE" id="PS50893"/>
    </source>
</evidence>
<dbReference type="GO" id="GO:0005524">
    <property type="term" value="F:ATP binding"/>
    <property type="evidence" value="ECO:0007669"/>
    <property type="project" value="UniProtKB-KW"/>
</dbReference>
<accession>A0A5R8WIS1</accession>
<proteinExistence type="predicted"/>
<evidence type="ECO:0000256" key="2">
    <source>
        <dbReference type="ARBA" id="ARBA00022741"/>
    </source>
</evidence>
<dbReference type="InterPro" id="IPR003439">
    <property type="entry name" value="ABC_transporter-like_ATP-bd"/>
</dbReference>
<organism evidence="5 6">
    <name type="scientific">Hymenobacter jeollabukensis</name>
    <dbReference type="NCBI Taxonomy" id="2025313"/>
    <lineage>
        <taxon>Bacteria</taxon>
        <taxon>Pseudomonadati</taxon>
        <taxon>Bacteroidota</taxon>
        <taxon>Cytophagia</taxon>
        <taxon>Cytophagales</taxon>
        <taxon>Hymenobacteraceae</taxon>
        <taxon>Hymenobacter</taxon>
    </lineage>
</organism>
<sequence length="264" mass="28919">MLPAAPAPINPAAAAAPAAADRTGVVLTLEAVGKSFGDNHVLRDFTLDLHRNENVVVLGKSGSGKSVLVKCIIGLLRPDAGRITVLGQDLATLSHATLDELRAHLGFLFQSNALYDSMTVRENLLFPLRRQWLAHRRAEEAELVRQALEDVGLADTVDKMPAELSGGQRKRIALARTLILRPEIILYDEPTTGLDPVTAREISGLIRSVQQKYNTAAFIISHDMDCVRLVADRVALLADGRCYAQGTYEELAHDPDQRIHEFFV</sequence>
<dbReference type="OrthoDB" id="1115710at2"/>
<dbReference type="InterPro" id="IPR027417">
    <property type="entry name" value="P-loop_NTPase"/>
</dbReference>
<dbReference type="SMART" id="SM00382">
    <property type="entry name" value="AAA"/>
    <property type="match status" value="1"/>
</dbReference>
<keyword evidence="1" id="KW-0813">Transport</keyword>
<dbReference type="RefSeq" id="WP_138081444.1">
    <property type="nucleotide sequence ID" value="NZ_VAJM01000016.1"/>
</dbReference>
<dbReference type="Gene3D" id="3.40.50.300">
    <property type="entry name" value="P-loop containing nucleotide triphosphate hydrolases"/>
    <property type="match status" value="1"/>
</dbReference>
<reference evidence="5 6" key="1">
    <citation type="submission" date="2019-05" db="EMBL/GenBank/DDBJ databases">
        <title>Hymenobacter edaphi sp. nov., isolated from abandoned arsenic-contaminated farmland soil.</title>
        <authorList>
            <person name="Nie L."/>
        </authorList>
    </citation>
    <scope>NUCLEOTIDE SEQUENCE [LARGE SCALE GENOMIC DNA]</scope>
    <source>
        <strain evidence="5 6">1-3-3-8</strain>
    </source>
</reference>
<dbReference type="InterPro" id="IPR003593">
    <property type="entry name" value="AAA+_ATPase"/>
</dbReference>
<evidence type="ECO:0000313" key="6">
    <source>
        <dbReference type="Proteomes" id="UP000305517"/>
    </source>
</evidence>
<dbReference type="PANTHER" id="PTHR43023:SF3">
    <property type="entry name" value="PROTEIN TRIGALACTOSYLDIACYLGLYCEROL 3, CHLOROPLASTIC"/>
    <property type="match status" value="1"/>
</dbReference>
<name>A0A5R8WIS1_9BACT</name>
<dbReference type="PROSITE" id="PS50893">
    <property type="entry name" value="ABC_TRANSPORTER_2"/>
    <property type="match status" value="1"/>
</dbReference>
<evidence type="ECO:0000256" key="3">
    <source>
        <dbReference type="ARBA" id="ARBA00022840"/>
    </source>
</evidence>